<protein>
    <submittedName>
        <fullName evidence="5">Glyoxylate/hydroxypyruvate reductase A</fullName>
    </submittedName>
</protein>
<dbReference type="InterPro" id="IPR029753">
    <property type="entry name" value="D-isomer_DH_CS"/>
</dbReference>
<dbReference type="InterPro" id="IPR036291">
    <property type="entry name" value="NAD(P)-bd_dom_sf"/>
</dbReference>
<dbReference type="AlphaFoldDB" id="A0A4R2REJ9"/>
<gene>
    <name evidence="5" type="ORF">EV663_10836</name>
</gene>
<comment type="similarity">
    <text evidence="1">Belongs to the D-isomer specific 2-hydroxyacid dehydrogenase family.</text>
</comment>
<dbReference type="SUPFAM" id="SSF51735">
    <property type="entry name" value="NAD(P)-binding Rossmann-fold domains"/>
    <property type="match status" value="1"/>
</dbReference>
<dbReference type="RefSeq" id="WP_132951566.1">
    <property type="nucleotide sequence ID" value="NZ_SLXU01000008.1"/>
</dbReference>
<keyword evidence="2" id="KW-0560">Oxidoreductase</keyword>
<dbReference type="InterPro" id="IPR029752">
    <property type="entry name" value="D-isomer_DH_CS1"/>
</dbReference>
<dbReference type="Proteomes" id="UP000295050">
    <property type="component" value="Unassembled WGS sequence"/>
</dbReference>
<comment type="caution">
    <text evidence="5">The sequence shown here is derived from an EMBL/GenBank/DDBJ whole genome shotgun (WGS) entry which is preliminary data.</text>
</comment>
<evidence type="ECO:0000313" key="5">
    <source>
        <dbReference type="EMBL" id="TCP60679.1"/>
    </source>
</evidence>
<evidence type="ECO:0000256" key="1">
    <source>
        <dbReference type="ARBA" id="ARBA00005854"/>
    </source>
</evidence>
<keyword evidence="5" id="KW-0670">Pyruvate</keyword>
<dbReference type="EMBL" id="SLXU01000008">
    <property type="protein sequence ID" value="TCP60679.1"/>
    <property type="molecule type" value="Genomic_DNA"/>
</dbReference>
<proteinExistence type="inferred from homology"/>
<dbReference type="PANTHER" id="PTHR43333:SF1">
    <property type="entry name" value="D-ISOMER SPECIFIC 2-HYDROXYACID DEHYDROGENASE NAD-BINDING DOMAIN-CONTAINING PROTEIN"/>
    <property type="match status" value="1"/>
</dbReference>
<keyword evidence="6" id="KW-1185">Reference proteome</keyword>
<dbReference type="Gene3D" id="3.40.50.720">
    <property type="entry name" value="NAD(P)-binding Rossmann-like Domain"/>
    <property type="match status" value="2"/>
</dbReference>
<organism evidence="5 6">
    <name type="scientific">Rhodovulum bhavnagarense</name>
    <dbReference type="NCBI Taxonomy" id="992286"/>
    <lineage>
        <taxon>Bacteria</taxon>
        <taxon>Pseudomonadati</taxon>
        <taxon>Pseudomonadota</taxon>
        <taxon>Alphaproteobacteria</taxon>
        <taxon>Rhodobacterales</taxon>
        <taxon>Paracoccaceae</taxon>
        <taxon>Rhodovulum</taxon>
    </lineage>
</organism>
<dbReference type="PROSITE" id="PS00065">
    <property type="entry name" value="D_2_HYDROXYACID_DH_1"/>
    <property type="match status" value="1"/>
</dbReference>
<evidence type="ECO:0000256" key="3">
    <source>
        <dbReference type="ARBA" id="ARBA00023027"/>
    </source>
</evidence>
<dbReference type="OrthoDB" id="9787219at2"/>
<evidence type="ECO:0000256" key="2">
    <source>
        <dbReference type="ARBA" id="ARBA00023002"/>
    </source>
</evidence>
<name>A0A4R2REJ9_9RHOB</name>
<sequence>MRTILFSAPPARWPQYEVPLRAALAKAGIAARLVNATEHPERVDYIVYAPNGGLSDFTPFTGCRAVLSLWAGVEGIVGNPTLTQPLCRMVDAGLEEGMREWVAGHVLRHHLGMDAHIVNPTHDWAPIAPPLARDRKVAVLGLGALGQVAAGALVGLGFDVLGWSRTPRSLDGIACHHGDEGLVEVLTRAEIVVLLLPLTAQTENLIDTERLAWMPRGTVLINPGRGALIDDDALLAALASGRIGHATLDVFRTEPLPAEHPFWAHPKVTVTPHIASETRPESAARVIVENIRRVEADEPLLHLVDRARGY</sequence>
<accession>A0A4R2REJ9</accession>
<dbReference type="GO" id="GO:0016616">
    <property type="term" value="F:oxidoreductase activity, acting on the CH-OH group of donors, NAD or NADP as acceptor"/>
    <property type="evidence" value="ECO:0007669"/>
    <property type="project" value="UniProtKB-ARBA"/>
</dbReference>
<feature type="domain" description="D-isomer specific 2-hydroxyacid dehydrogenase NAD-binding" evidence="4">
    <location>
        <begin position="128"/>
        <end position="275"/>
    </location>
</feature>
<dbReference type="GO" id="GO:0051287">
    <property type="term" value="F:NAD binding"/>
    <property type="evidence" value="ECO:0007669"/>
    <property type="project" value="InterPro"/>
</dbReference>
<dbReference type="PANTHER" id="PTHR43333">
    <property type="entry name" value="2-HACID_DH_C DOMAIN-CONTAINING PROTEIN"/>
    <property type="match status" value="1"/>
</dbReference>
<dbReference type="PROSITE" id="PS00671">
    <property type="entry name" value="D_2_HYDROXYACID_DH_3"/>
    <property type="match status" value="1"/>
</dbReference>
<evidence type="ECO:0000313" key="6">
    <source>
        <dbReference type="Proteomes" id="UP000295050"/>
    </source>
</evidence>
<keyword evidence="3" id="KW-0520">NAD</keyword>
<dbReference type="Pfam" id="PF02826">
    <property type="entry name" value="2-Hacid_dh_C"/>
    <property type="match status" value="1"/>
</dbReference>
<dbReference type="InterPro" id="IPR006140">
    <property type="entry name" value="D-isomer_DH_NAD-bd"/>
</dbReference>
<reference evidence="5 6" key="1">
    <citation type="submission" date="2019-03" db="EMBL/GenBank/DDBJ databases">
        <title>Genomic Encyclopedia of Type Strains, Phase IV (KMG-IV): sequencing the most valuable type-strain genomes for metagenomic binning, comparative biology and taxonomic classification.</title>
        <authorList>
            <person name="Goeker M."/>
        </authorList>
    </citation>
    <scope>NUCLEOTIDE SEQUENCE [LARGE SCALE GENOMIC DNA]</scope>
    <source>
        <strain evidence="5 6">DSM 24766</strain>
    </source>
</reference>
<evidence type="ECO:0000259" key="4">
    <source>
        <dbReference type="Pfam" id="PF02826"/>
    </source>
</evidence>
<dbReference type="CDD" id="cd12164">
    <property type="entry name" value="GDH_like_2"/>
    <property type="match status" value="1"/>
</dbReference>